<feature type="region of interest" description="Disordered" evidence="1">
    <location>
        <begin position="51"/>
        <end position="74"/>
    </location>
</feature>
<comment type="caution">
    <text evidence="2">The sequence shown here is derived from an EMBL/GenBank/DDBJ whole genome shotgun (WGS) entry which is preliminary data.</text>
</comment>
<dbReference type="Proteomes" id="UP000829196">
    <property type="component" value="Unassembled WGS sequence"/>
</dbReference>
<feature type="compositionally biased region" description="Basic and acidic residues" evidence="1">
    <location>
        <begin position="97"/>
        <end position="113"/>
    </location>
</feature>
<reference evidence="2" key="1">
    <citation type="journal article" date="2022" name="Front. Genet.">
        <title>Chromosome-Scale Assembly of the Dendrobium nobile Genome Provides Insights Into the Molecular Mechanism of the Biosynthesis of the Medicinal Active Ingredient of Dendrobium.</title>
        <authorList>
            <person name="Xu Q."/>
            <person name="Niu S.-C."/>
            <person name="Li K.-L."/>
            <person name="Zheng P.-J."/>
            <person name="Zhang X.-J."/>
            <person name="Jia Y."/>
            <person name="Liu Y."/>
            <person name="Niu Y.-X."/>
            <person name="Yu L.-H."/>
            <person name="Chen D.-F."/>
            <person name="Zhang G.-Q."/>
        </authorList>
    </citation>
    <scope>NUCLEOTIDE SEQUENCE</scope>
    <source>
        <tissue evidence="2">Leaf</tissue>
    </source>
</reference>
<dbReference type="EMBL" id="JAGYWB010000013">
    <property type="protein sequence ID" value="KAI0500471.1"/>
    <property type="molecule type" value="Genomic_DNA"/>
</dbReference>
<feature type="compositionally biased region" description="Basic residues" evidence="1">
    <location>
        <begin position="124"/>
        <end position="133"/>
    </location>
</feature>
<protein>
    <submittedName>
        <fullName evidence="2">Uncharacterized protein</fullName>
    </submittedName>
</protein>
<organism evidence="2 3">
    <name type="scientific">Dendrobium nobile</name>
    <name type="common">Orchid</name>
    <dbReference type="NCBI Taxonomy" id="94219"/>
    <lineage>
        <taxon>Eukaryota</taxon>
        <taxon>Viridiplantae</taxon>
        <taxon>Streptophyta</taxon>
        <taxon>Embryophyta</taxon>
        <taxon>Tracheophyta</taxon>
        <taxon>Spermatophyta</taxon>
        <taxon>Magnoliopsida</taxon>
        <taxon>Liliopsida</taxon>
        <taxon>Asparagales</taxon>
        <taxon>Orchidaceae</taxon>
        <taxon>Epidendroideae</taxon>
        <taxon>Malaxideae</taxon>
        <taxon>Dendrobiinae</taxon>
        <taxon>Dendrobium</taxon>
    </lineage>
</organism>
<gene>
    <name evidence="2" type="ORF">KFK09_018684</name>
</gene>
<sequence length="168" mass="19471">MRGEYKHRPQEATTRHYKAENTTKCDMLKFQKQRECRTKKCYLVAKLRPSIGGKDNSNKKNQTTTKDQAKRINPQGCQQVMIIHESETEPASSLSNFEKRIKPNRCHNHEMKPPKPITRLSCQKSHRPKRPATRKGSANTTGPTQKINSSQQQKEVQHQYQFDKGINI</sequence>
<dbReference type="AlphaFoldDB" id="A0A8T3AWI6"/>
<proteinExistence type="predicted"/>
<evidence type="ECO:0000256" key="1">
    <source>
        <dbReference type="SAM" id="MobiDB-lite"/>
    </source>
</evidence>
<keyword evidence="3" id="KW-1185">Reference proteome</keyword>
<feature type="region of interest" description="Disordered" evidence="1">
    <location>
        <begin position="86"/>
        <end position="168"/>
    </location>
</feature>
<evidence type="ECO:0000313" key="3">
    <source>
        <dbReference type="Proteomes" id="UP000829196"/>
    </source>
</evidence>
<name>A0A8T3AWI6_DENNO</name>
<feature type="compositionally biased region" description="Polar residues" evidence="1">
    <location>
        <begin position="136"/>
        <end position="160"/>
    </location>
</feature>
<evidence type="ECO:0000313" key="2">
    <source>
        <dbReference type="EMBL" id="KAI0500471.1"/>
    </source>
</evidence>
<accession>A0A8T3AWI6</accession>